<comment type="caution">
    <text evidence="2">The sequence shown here is derived from an EMBL/GenBank/DDBJ whole genome shotgun (WGS) entry which is preliminary data.</text>
</comment>
<dbReference type="AlphaFoldDB" id="A0ABD1GKQ4"/>
<organism evidence="2 3">
    <name type="scientific">Salvia divinorum</name>
    <name type="common">Maria pastora</name>
    <name type="synonym">Diviner's sage</name>
    <dbReference type="NCBI Taxonomy" id="28513"/>
    <lineage>
        <taxon>Eukaryota</taxon>
        <taxon>Viridiplantae</taxon>
        <taxon>Streptophyta</taxon>
        <taxon>Embryophyta</taxon>
        <taxon>Tracheophyta</taxon>
        <taxon>Spermatophyta</taxon>
        <taxon>Magnoliopsida</taxon>
        <taxon>eudicotyledons</taxon>
        <taxon>Gunneridae</taxon>
        <taxon>Pentapetalae</taxon>
        <taxon>asterids</taxon>
        <taxon>lamiids</taxon>
        <taxon>Lamiales</taxon>
        <taxon>Lamiaceae</taxon>
        <taxon>Nepetoideae</taxon>
        <taxon>Mentheae</taxon>
        <taxon>Salviinae</taxon>
        <taxon>Salvia</taxon>
        <taxon>Salvia subgen. Calosphace</taxon>
    </lineage>
</organism>
<feature type="region of interest" description="Disordered" evidence="1">
    <location>
        <begin position="31"/>
        <end position="59"/>
    </location>
</feature>
<accession>A0ABD1GKQ4</accession>
<gene>
    <name evidence="2" type="ORF">AAHA92_21523</name>
</gene>
<evidence type="ECO:0000313" key="2">
    <source>
        <dbReference type="EMBL" id="KAL1544705.1"/>
    </source>
</evidence>
<dbReference type="EMBL" id="JBEAFC010000008">
    <property type="protein sequence ID" value="KAL1544705.1"/>
    <property type="molecule type" value="Genomic_DNA"/>
</dbReference>
<evidence type="ECO:0000313" key="3">
    <source>
        <dbReference type="Proteomes" id="UP001567538"/>
    </source>
</evidence>
<protein>
    <submittedName>
        <fullName evidence="2">Uncharacterized protein</fullName>
    </submittedName>
</protein>
<proteinExistence type="predicted"/>
<name>A0ABD1GKQ4_SALDI</name>
<reference evidence="2 3" key="1">
    <citation type="submission" date="2024-06" db="EMBL/GenBank/DDBJ databases">
        <title>A chromosome level genome sequence of Diviner's sage (Salvia divinorum).</title>
        <authorList>
            <person name="Ford S.A."/>
            <person name="Ro D.-K."/>
            <person name="Ness R.W."/>
            <person name="Phillips M.A."/>
        </authorList>
    </citation>
    <scope>NUCLEOTIDE SEQUENCE [LARGE SCALE GENOMIC DNA]</scope>
    <source>
        <strain evidence="2">SAF-2024a</strain>
        <tissue evidence="2">Leaf</tissue>
    </source>
</reference>
<keyword evidence="3" id="KW-1185">Reference proteome</keyword>
<sequence>MHKTAVTLFATCKYGIYISRILPFLSPAHRHAKQTPATTSPHGFRTSRSKTNLSSNFEGHVCLQPQSK</sequence>
<evidence type="ECO:0000256" key="1">
    <source>
        <dbReference type="SAM" id="MobiDB-lite"/>
    </source>
</evidence>
<dbReference type="Proteomes" id="UP001567538">
    <property type="component" value="Unassembled WGS sequence"/>
</dbReference>